<dbReference type="AlphaFoldDB" id="A0A947GJI6"/>
<gene>
    <name evidence="3" type="primary">rlpA</name>
    <name evidence="6" type="ORF">IXB50_09640</name>
</gene>
<evidence type="ECO:0000313" key="6">
    <source>
        <dbReference type="EMBL" id="MBT9315687.1"/>
    </source>
</evidence>
<protein>
    <recommendedName>
        <fullName evidence="3">Probable endolytic peptidoglycan transglycosylase RlpA</fullName>
        <ecNumber evidence="3">4.2.2.-</ecNumber>
    </recommendedName>
</protein>
<dbReference type="InterPro" id="IPR012997">
    <property type="entry name" value="RplA"/>
</dbReference>
<reference evidence="6" key="1">
    <citation type="submission" date="2020-11" db="EMBL/GenBank/DDBJ databases">
        <authorList>
            <person name="Konstantinou D."/>
            <person name="Gkelis S."/>
            <person name="Popin R."/>
            <person name="Fewer D."/>
            <person name="Sivonen K."/>
        </authorList>
    </citation>
    <scope>NUCLEOTIDE SEQUENCE</scope>
    <source>
        <strain evidence="6">TAU-MAC 1115</strain>
    </source>
</reference>
<organism evidence="6 7">
    <name type="scientific">Leptothoe spongobia TAU-MAC 1115</name>
    <dbReference type="NCBI Taxonomy" id="1967444"/>
    <lineage>
        <taxon>Bacteria</taxon>
        <taxon>Bacillati</taxon>
        <taxon>Cyanobacteriota</taxon>
        <taxon>Cyanophyceae</taxon>
        <taxon>Nodosilineales</taxon>
        <taxon>Cymatolegaceae</taxon>
        <taxon>Leptothoe</taxon>
        <taxon>Leptothoe spongobia</taxon>
    </lineage>
</organism>
<dbReference type="GO" id="GO:0000270">
    <property type="term" value="P:peptidoglycan metabolic process"/>
    <property type="evidence" value="ECO:0007669"/>
    <property type="project" value="UniProtKB-UniRule"/>
</dbReference>
<sequence>MLTLQKMIAPNQLDPNAITPVLGGEQPAIRLNSDVLVHVSSGVNNAAEASSALSSEWAAITWSDQLRQDLGASPLDAGDVQVMLKGLQPSEQQLNGIASWYGPYFHGRLTANGETFNQNTLTAAHKSLPFDTVLQVRNLNNNRSVVVRINDRGPYIGKRSLDLSQAAAQCLGSEKVGVIPYEAVILEQSPEALPTSETLN</sequence>
<accession>A0A947GJI6</accession>
<dbReference type="EC" id="4.2.2.-" evidence="3"/>
<evidence type="ECO:0000256" key="2">
    <source>
        <dbReference type="ARBA" id="ARBA00023316"/>
    </source>
</evidence>
<dbReference type="InterPro" id="IPR034718">
    <property type="entry name" value="RlpA"/>
</dbReference>
<dbReference type="InterPro" id="IPR036908">
    <property type="entry name" value="RlpA-like_sf"/>
</dbReference>
<evidence type="ECO:0000259" key="5">
    <source>
        <dbReference type="Pfam" id="PF03330"/>
    </source>
</evidence>
<dbReference type="EMBL" id="JADOES010000015">
    <property type="protein sequence ID" value="MBT9315687.1"/>
    <property type="molecule type" value="Genomic_DNA"/>
</dbReference>
<evidence type="ECO:0000256" key="4">
    <source>
        <dbReference type="RuleBase" id="RU003495"/>
    </source>
</evidence>
<keyword evidence="1 3" id="KW-0456">Lyase</keyword>
<dbReference type="HAMAP" id="MF_02071">
    <property type="entry name" value="RlpA"/>
    <property type="match status" value="1"/>
</dbReference>
<dbReference type="Pfam" id="PF03330">
    <property type="entry name" value="DPBB_1"/>
    <property type="match status" value="1"/>
</dbReference>
<reference evidence="6" key="2">
    <citation type="journal article" date="2021" name="Mar. Drugs">
        <title>Genome Reduction and Secondary Metabolism of the Marine Sponge-Associated Cyanobacterium Leptothoe.</title>
        <authorList>
            <person name="Konstantinou D."/>
            <person name="Popin R.V."/>
            <person name="Fewer D.P."/>
            <person name="Sivonen K."/>
            <person name="Gkelis S."/>
        </authorList>
    </citation>
    <scope>NUCLEOTIDE SEQUENCE</scope>
    <source>
        <strain evidence="6">TAU-MAC 1115</strain>
    </source>
</reference>
<comment type="caution">
    <text evidence="6">The sequence shown here is derived from an EMBL/GenBank/DDBJ whole genome shotgun (WGS) entry which is preliminary data.</text>
</comment>
<evidence type="ECO:0000256" key="3">
    <source>
        <dbReference type="HAMAP-Rule" id="MF_02071"/>
    </source>
</evidence>
<dbReference type="Proteomes" id="UP000717364">
    <property type="component" value="Unassembled WGS sequence"/>
</dbReference>
<dbReference type="GO" id="GO:0008932">
    <property type="term" value="F:lytic endotransglycosylase activity"/>
    <property type="evidence" value="ECO:0007669"/>
    <property type="project" value="UniProtKB-UniRule"/>
</dbReference>
<comment type="function">
    <text evidence="3">Lytic transglycosylase with a strong preference for naked glycan strands that lack stem peptides.</text>
</comment>
<name>A0A947GJI6_9CYAN</name>
<keyword evidence="7" id="KW-1185">Reference proteome</keyword>
<dbReference type="NCBIfam" id="TIGR00413">
    <property type="entry name" value="rlpA"/>
    <property type="match status" value="1"/>
</dbReference>
<keyword evidence="2 3" id="KW-0961">Cell wall biogenesis/degradation</keyword>
<dbReference type="Gene3D" id="2.40.40.10">
    <property type="entry name" value="RlpA-like domain"/>
    <property type="match status" value="1"/>
</dbReference>
<dbReference type="PANTHER" id="PTHR34183:SF1">
    <property type="entry name" value="ENDOLYTIC PEPTIDOGLYCAN TRANSGLYCOSYLASE RLPA"/>
    <property type="match status" value="1"/>
</dbReference>
<dbReference type="SUPFAM" id="SSF50685">
    <property type="entry name" value="Barwin-like endoglucanases"/>
    <property type="match status" value="1"/>
</dbReference>
<feature type="domain" description="RlpA-like protein double-psi beta-barrel" evidence="5">
    <location>
        <begin position="95"/>
        <end position="180"/>
    </location>
</feature>
<dbReference type="CDD" id="cd22268">
    <property type="entry name" value="DPBB_RlpA-like"/>
    <property type="match status" value="1"/>
</dbReference>
<evidence type="ECO:0000256" key="1">
    <source>
        <dbReference type="ARBA" id="ARBA00023239"/>
    </source>
</evidence>
<evidence type="ECO:0000313" key="7">
    <source>
        <dbReference type="Proteomes" id="UP000717364"/>
    </source>
</evidence>
<proteinExistence type="inferred from homology"/>
<dbReference type="InterPro" id="IPR009009">
    <property type="entry name" value="RlpA-like_DPBB"/>
</dbReference>
<comment type="similarity">
    <text evidence="3 4">Belongs to the RlpA family.</text>
</comment>
<dbReference type="PANTHER" id="PTHR34183">
    <property type="entry name" value="ENDOLYTIC PEPTIDOGLYCAN TRANSGLYCOSYLASE RLPA"/>
    <property type="match status" value="1"/>
</dbReference>
<dbReference type="GO" id="GO:0071555">
    <property type="term" value="P:cell wall organization"/>
    <property type="evidence" value="ECO:0007669"/>
    <property type="project" value="UniProtKB-KW"/>
</dbReference>